<accession>A0A420EFK4</accession>
<evidence type="ECO:0000313" key="3">
    <source>
        <dbReference type="EMBL" id="RKF19450.1"/>
    </source>
</evidence>
<name>A0A420EFK4_9SPHN</name>
<evidence type="ECO:0000313" key="4">
    <source>
        <dbReference type="Proteomes" id="UP000284395"/>
    </source>
</evidence>
<protein>
    <submittedName>
        <fullName evidence="3">Peptidase S58 DmpA</fullName>
    </submittedName>
</protein>
<keyword evidence="4" id="KW-1185">Reference proteome</keyword>
<evidence type="ECO:0000256" key="2">
    <source>
        <dbReference type="SAM" id="MobiDB-lite"/>
    </source>
</evidence>
<feature type="compositionally biased region" description="Polar residues" evidence="2">
    <location>
        <begin position="8"/>
        <end position="21"/>
    </location>
</feature>
<dbReference type="PANTHER" id="PTHR36512:SF3">
    <property type="entry name" value="BLR5678 PROTEIN"/>
    <property type="match status" value="1"/>
</dbReference>
<proteinExistence type="inferred from homology"/>
<dbReference type="Proteomes" id="UP000284395">
    <property type="component" value="Unassembled WGS sequence"/>
</dbReference>
<sequence length="454" mass="48175">MAPLEAQESASPAPQPTIDQSTLTPRINVKGERELNFDWPMLKIGTGEYEEGPTGVTVFRFGRKVAGAVDVRGGAPGTVNSDFLNLGYQTPDLDAVVLSGGSWYGLESVTAVDSALKDDGERSGYWNNIGLSVGSIIYDFGDRRLNEIYPDKKLAQAAVRAAQPGLFPLGPHGAGSSAQTGGLFGCNAHSGQGGAFRQVGDVKIAAFTIVNALGVVVDRDGQVVACNKDSGWPEALKATDLVNGLPGSRKPGWTGVDKNGMRKNTTVSLVVTNVKMTPAELKRLAVQVHTSMARGIQPFSTAFDGDVLWAVSTAEVDPLEPGFASVDIATIAGEAMWDAILSSVPEQPFNQAVEGKPRKLSTADLKALAGEYRFSPIASLRISEEGGKLYGEATDRRAIFAIPAGEKRELVPDARGFVVPGRYPMRLTFASDGTLVINPGPWEQRAMRNASQGN</sequence>
<dbReference type="InterPro" id="IPR016117">
    <property type="entry name" value="ArgJ-like_dom_sf"/>
</dbReference>
<comment type="caution">
    <text evidence="3">The sequence shown here is derived from an EMBL/GenBank/DDBJ whole genome shotgun (WGS) entry which is preliminary data.</text>
</comment>
<dbReference type="AlphaFoldDB" id="A0A420EFK4"/>
<gene>
    <name evidence="3" type="ORF">D6851_13090</name>
</gene>
<organism evidence="3 4">
    <name type="scientific">Altericroceibacterium spongiae</name>
    <dbReference type="NCBI Taxonomy" id="2320269"/>
    <lineage>
        <taxon>Bacteria</taxon>
        <taxon>Pseudomonadati</taxon>
        <taxon>Pseudomonadota</taxon>
        <taxon>Alphaproteobacteria</taxon>
        <taxon>Sphingomonadales</taxon>
        <taxon>Erythrobacteraceae</taxon>
        <taxon>Altericroceibacterium</taxon>
    </lineage>
</organism>
<comment type="similarity">
    <text evidence="1">Belongs to the peptidase S58 family.</text>
</comment>
<dbReference type="PANTHER" id="PTHR36512">
    <property type="entry name" value="D-AMINOPEPTIDASE"/>
    <property type="match status" value="1"/>
</dbReference>
<dbReference type="OrthoDB" id="9808347at2"/>
<reference evidence="3 4" key="1">
    <citation type="submission" date="2018-09" db="EMBL/GenBank/DDBJ databases">
        <title>Altererythrobacter spongiae sp. nov., isolated from a marine sponge.</title>
        <authorList>
            <person name="Zhuang L."/>
            <person name="Luo L."/>
        </authorList>
    </citation>
    <scope>NUCLEOTIDE SEQUENCE [LARGE SCALE GENOMIC DNA]</scope>
    <source>
        <strain evidence="3 4">HN-Y73</strain>
    </source>
</reference>
<dbReference type="GO" id="GO:0004177">
    <property type="term" value="F:aminopeptidase activity"/>
    <property type="evidence" value="ECO:0007669"/>
    <property type="project" value="TreeGrafter"/>
</dbReference>
<dbReference type="Pfam" id="PF03576">
    <property type="entry name" value="Peptidase_S58"/>
    <property type="match status" value="1"/>
</dbReference>
<dbReference type="Gene3D" id="3.60.70.12">
    <property type="entry name" value="L-amino peptidase D-ALA esterase/amidase"/>
    <property type="match status" value="1"/>
</dbReference>
<dbReference type="SUPFAM" id="SSF56266">
    <property type="entry name" value="DmpA/ArgJ-like"/>
    <property type="match status" value="1"/>
</dbReference>
<evidence type="ECO:0000256" key="1">
    <source>
        <dbReference type="ARBA" id="ARBA00007068"/>
    </source>
</evidence>
<dbReference type="EMBL" id="RAPF01000006">
    <property type="protein sequence ID" value="RKF19450.1"/>
    <property type="molecule type" value="Genomic_DNA"/>
</dbReference>
<dbReference type="InterPro" id="IPR005321">
    <property type="entry name" value="Peptidase_S58_DmpA"/>
</dbReference>
<feature type="region of interest" description="Disordered" evidence="2">
    <location>
        <begin position="1"/>
        <end position="21"/>
    </location>
</feature>